<dbReference type="InterPro" id="IPR006963">
    <property type="entry name" value="Mopterin_OxRdtase_4Fe-4S_dom"/>
</dbReference>
<dbReference type="SUPFAM" id="SSF53706">
    <property type="entry name" value="Formate dehydrogenase/DMSO reductase, domains 1-3"/>
    <property type="match status" value="1"/>
</dbReference>
<protein>
    <submittedName>
        <fullName evidence="12">Molybdopterin-dependent oxidoreductase</fullName>
    </submittedName>
</protein>
<proteinExistence type="inferred from homology"/>
<evidence type="ECO:0000256" key="1">
    <source>
        <dbReference type="ARBA" id="ARBA00001942"/>
    </source>
</evidence>
<organism evidence="12 13">
    <name type="scientific">Sphingorhabdus arenilitoris</name>
    <dbReference type="NCBI Taxonomy" id="1490041"/>
    <lineage>
        <taxon>Bacteria</taxon>
        <taxon>Pseudomonadati</taxon>
        <taxon>Pseudomonadota</taxon>
        <taxon>Alphaproteobacteria</taxon>
        <taxon>Sphingomonadales</taxon>
        <taxon>Sphingomonadaceae</taxon>
        <taxon>Sphingorhabdus</taxon>
    </lineage>
</organism>
<comment type="cofactor">
    <cofactor evidence="1">
        <name>Mo-bis(molybdopterin guanine dinucleotide)</name>
        <dbReference type="ChEBI" id="CHEBI:60539"/>
    </cofactor>
</comment>
<keyword evidence="5" id="KW-0500">Molybdenum</keyword>
<sequence>MTVVRTTCPYCGVGCGIKAQVTGPRDVTIKGDDAHPANAGRLCSKGTHLGETVGLEGRLLYPQIGNEQAEWDEALTLIASRFSDAVRDHGPDSVAFYVSGQILTEDYYVANKLMKGFIGSANIDTNSRLCMASAVAAHNRAFGEDVVPVSYGDLEQAELILLVGSNTAWCHPVIWQRIEAARTKTGAKLVVIDPRRTETAECADLHVPVAADGDVALFNALLMDMQTRGLVDANYLAQHVDVPEGFWNSLSGSAAAAGISEADFAALTDLVAAHPKMVTLFSMGVNQSTSGTDKANAIINLHLATGRIGKVGAGPFSMTGQPNAMGGREVGGLASMLAVHMGFSDEECAAAQHYWQSPTIARAPGLKAVDMFRAVHDGRIKALWVMGTNPAVSMPDAGFVREALDKCEFLVVSEVMAEGDTAAYADVKLPALAWGEKAGMVTNSERLMSRQRSLFDAPGEAKPDWWALAEVGKRMGYRAAFDFDGPAAVFREYAGQTAFRNDGRRKLDLGAWAEISDGEYHEWQPAQWGGASPFADATFTHNGGKAKLVAVRPPETRPMNAAQPLTLNTGRYRDQWHTMTRTGLSPRLSQHRREALIEIHPADAAIYGVTDGGLARVHSAAGEAVFRVYITDAQRRGEIFAPMHWTDQFAGGGRCNRIVDSAIDPVSHQPGFKNNAAAIAPVAPEWRAFLVSREAPILPALLYWSKSRVAGGWLTEMAGADNIDLDRMLPVGERMEAVDMKRGMRRIAVQDADGRLSAALFLTRSGSLPPRDWIAAQLVSGDDSDAPSLLAARPRTPAPDKGPIVCVCFDVGTKQILQAVTQQQACTVEAVGRALNAGTNCGSCRPAIAKLIASCEAEIQEAAE</sequence>
<evidence type="ECO:0000256" key="9">
    <source>
        <dbReference type="ARBA" id="ARBA00023014"/>
    </source>
</evidence>
<name>A0ABV8RDY9_9SPHN</name>
<dbReference type="Pfam" id="PF04879">
    <property type="entry name" value="Molybdop_Fe4S4"/>
    <property type="match status" value="1"/>
</dbReference>
<dbReference type="SMART" id="SM00926">
    <property type="entry name" value="Molybdop_Fe4S4"/>
    <property type="match status" value="1"/>
</dbReference>
<evidence type="ECO:0000256" key="5">
    <source>
        <dbReference type="ARBA" id="ARBA00022505"/>
    </source>
</evidence>
<evidence type="ECO:0000313" key="13">
    <source>
        <dbReference type="Proteomes" id="UP001595887"/>
    </source>
</evidence>
<dbReference type="PANTHER" id="PTHR43105">
    <property type="entry name" value="RESPIRATORY NITRATE REDUCTASE"/>
    <property type="match status" value="1"/>
</dbReference>
<dbReference type="InterPro" id="IPR009010">
    <property type="entry name" value="Asp_de-COase-like_dom_sf"/>
</dbReference>
<dbReference type="PROSITE" id="PS51669">
    <property type="entry name" value="4FE4S_MOW_BIS_MGD"/>
    <property type="match status" value="1"/>
</dbReference>
<gene>
    <name evidence="12" type="ORF">ACFOWX_01565</name>
</gene>
<dbReference type="CDD" id="cd02791">
    <property type="entry name" value="MopB_CT_Nitrate-R-NapA-like"/>
    <property type="match status" value="1"/>
</dbReference>
<dbReference type="InterPro" id="IPR006656">
    <property type="entry name" value="Mopterin_OxRdtase"/>
</dbReference>
<dbReference type="Pfam" id="PF00384">
    <property type="entry name" value="Molybdopterin"/>
    <property type="match status" value="1"/>
</dbReference>
<comment type="cofactor">
    <cofactor evidence="2">
        <name>[4Fe-4S] cluster</name>
        <dbReference type="ChEBI" id="CHEBI:49883"/>
    </cofactor>
</comment>
<dbReference type="EMBL" id="JBHSDH010000010">
    <property type="protein sequence ID" value="MFC4291095.1"/>
    <property type="molecule type" value="Genomic_DNA"/>
</dbReference>
<dbReference type="InterPro" id="IPR006657">
    <property type="entry name" value="MoPterin_dinucl-bd_dom"/>
</dbReference>
<evidence type="ECO:0000256" key="8">
    <source>
        <dbReference type="ARBA" id="ARBA00023004"/>
    </source>
</evidence>
<dbReference type="RefSeq" id="WP_381420693.1">
    <property type="nucleotide sequence ID" value="NZ_JBHSDH010000010.1"/>
</dbReference>
<reference evidence="13" key="1">
    <citation type="journal article" date="2019" name="Int. J. Syst. Evol. Microbiol.">
        <title>The Global Catalogue of Microorganisms (GCM) 10K type strain sequencing project: providing services to taxonomists for standard genome sequencing and annotation.</title>
        <authorList>
            <consortium name="The Broad Institute Genomics Platform"/>
            <consortium name="The Broad Institute Genome Sequencing Center for Infectious Disease"/>
            <person name="Wu L."/>
            <person name="Ma J."/>
        </authorList>
    </citation>
    <scope>NUCLEOTIDE SEQUENCE [LARGE SCALE GENOMIC DNA]</scope>
    <source>
        <strain evidence="13">CECT 8531</strain>
    </source>
</reference>
<dbReference type="Gene3D" id="1.10.10.1100">
    <property type="entry name" value="BFD-like [2Fe-2S]-binding domain"/>
    <property type="match status" value="1"/>
</dbReference>
<dbReference type="Pfam" id="PF04324">
    <property type="entry name" value="Fer2_BFD"/>
    <property type="match status" value="1"/>
</dbReference>
<evidence type="ECO:0000256" key="4">
    <source>
        <dbReference type="ARBA" id="ARBA00022485"/>
    </source>
</evidence>
<comment type="caution">
    <text evidence="12">The sequence shown here is derived from an EMBL/GenBank/DDBJ whole genome shotgun (WGS) entry which is preliminary data.</text>
</comment>
<dbReference type="Gene3D" id="3.40.228.10">
    <property type="entry name" value="Dimethylsulfoxide Reductase, domain 2"/>
    <property type="match status" value="1"/>
</dbReference>
<evidence type="ECO:0000256" key="10">
    <source>
        <dbReference type="ARBA" id="ARBA00023063"/>
    </source>
</evidence>
<keyword evidence="8" id="KW-0408">Iron</keyword>
<dbReference type="PANTHER" id="PTHR43105:SF9">
    <property type="entry name" value="NADPH-FE(3+) OXIDOREDUCTASE SUBUNIT ALPHA"/>
    <property type="match status" value="1"/>
</dbReference>
<keyword evidence="4" id="KW-0004">4Fe-4S</keyword>
<comment type="similarity">
    <text evidence="3">Belongs to the prokaryotic molybdopterin-containing oxidoreductase family. NasA/NapA/NarB subfamily.</text>
</comment>
<evidence type="ECO:0000313" key="12">
    <source>
        <dbReference type="EMBL" id="MFC4291095.1"/>
    </source>
</evidence>
<dbReference type="Gene3D" id="3.40.50.740">
    <property type="match status" value="1"/>
</dbReference>
<evidence type="ECO:0000256" key="7">
    <source>
        <dbReference type="ARBA" id="ARBA00023002"/>
    </source>
</evidence>
<evidence type="ECO:0000256" key="2">
    <source>
        <dbReference type="ARBA" id="ARBA00001966"/>
    </source>
</evidence>
<evidence type="ECO:0000259" key="11">
    <source>
        <dbReference type="PROSITE" id="PS51669"/>
    </source>
</evidence>
<dbReference type="Proteomes" id="UP001595887">
    <property type="component" value="Unassembled WGS sequence"/>
</dbReference>
<evidence type="ECO:0000256" key="6">
    <source>
        <dbReference type="ARBA" id="ARBA00022723"/>
    </source>
</evidence>
<dbReference type="InterPro" id="IPR007419">
    <property type="entry name" value="BFD-like_2Fe2S-bd_dom"/>
</dbReference>
<keyword evidence="6" id="KW-0479">Metal-binding</keyword>
<keyword evidence="13" id="KW-1185">Reference proteome</keyword>
<dbReference type="InterPro" id="IPR041957">
    <property type="entry name" value="CT_Nitrate-R-NapA-like"/>
</dbReference>
<evidence type="ECO:0000256" key="3">
    <source>
        <dbReference type="ARBA" id="ARBA00008747"/>
    </source>
</evidence>
<keyword evidence="10" id="KW-0534">Nitrate assimilation</keyword>
<dbReference type="Gene3D" id="2.20.25.90">
    <property type="entry name" value="ADC-like domains"/>
    <property type="match status" value="1"/>
</dbReference>
<dbReference type="CDD" id="cd02754">
    <property type="entry name" value="MopB_Nitrate-R-NapA-like"/>
    <property type="match status" value="1"/>
</dbReference>
<accession>A0ABV8RDY9</accession>
<keyword evidence="7" id="KW-0560">Oxidoreductase</keyword>
<keyword evidence="9" id="KW-0411">Iron-sulfur</keyword>
<dbReference type="Pfam" id="PF01568">
    <property type="entry name" value="Molydop_binding"/>
    <property type="match status" value="1"/>
</dbReference>
<dbReference type="SUPFAM" id="SSF50692">
    <property type="entry name" value="ADC-like"/>
    <property type="match status" value="1"/>
</dbReference>
<feature type="domain" description="4Fe-4S Mo/W bis-MGD-type" evidence="11">
    <location>
        <begin position="1"/>
        <end position="57"/>
    </location>
</feature>
<dbReference type="Gene3D" id="2.40.40.20">
    <property type="match status" value="1"/>
</dbReference>
<dbReference type="InterPro" id="IPR041854">
    <property type="entry name" value="BFD-like_2Fe2S-bd_dom_sf"/>
</dbReference>
<dbReference type="InterPro" id="IPR050123">
    <property type="entry name" value="Prok_molybdopt-oxidoreductase"/>
</dbReference>